<name>A0A2W7ILP8_9FLAO</name>
<accession>A0A2W7ILP8</accession>
<keyword evidence="1" id="KW-0732">Signal</keyword>
<feature type="signal peptide" evidence="1">
    <location>
        <begin position="1"/>
        <end position="18"/>
    </location>
</feature>
<sequence>MKKIILFCLIVIAASCSSDSNSSSANSADSGGDGMGGSLARFALAGNYLYTVGEESLSVFEITNPNQPIFKGSTYIGFDIETLFALNDKLYVGSRLGMFIYDISAPENPLQLAEVSHIRSCDPVVSSGDFTYVTLHTNAACQGNINQLEIYKTENPLYPELLTTVQMNQPIGLGLYGNY</sequence>
<feature type="chain" id="PRO_5015882104" evidence="1">
    <location>
        <begin position="19"/>
        <end position="179"/>
    </location>
</feature>
<evidence type="ECO:0000313" key="2">
    <source>
        <dbReference type="EMBL" id="PZW39513.1"/>
    </source>
</evidence>
<reference evidence="2 3" key="1">
    <citation type="submission" date="2018-06" db="EMBL/GenBank/DDBJ databases">
        <title>Genomic Encyclopedia of Archaeal and Bacterial Type Strains, Phase II (KMG-II): from individual species to whole genera.</title>
        <authorList>
            <person name="Goeker M."/>
        </authorList>
    </citation>
    <scope>NUCLEOTIDE SEQUENCE [LARGE SCALE GENOMIC DNA]</scope>
    <source>
        <strain evidence="2 3">DSM 15361</strain>
    </source>
</reference>
<dbReference type="EMBL" id="QKYV01000005">
    <property type="protein sequence ID" value="PZW39513.1"/>
    <property type="molecule type" value="Genomic_DNA"/>
</dbReference>
<comment type="caution">
    <text evidence="2">The sequence shown here is derived from an EMBL/GenBank/DDBJ whole genome shotgun (WGS) entry which is preliminary data.</text>
</comment>
<organism evidence="2 3">
    <name type="scientific">Mesonia algae</name>
    <dbReference type="NCBI Taxonomy" id="213248"/>
    <lineage>
        <taxon>Bacteria</taxon>
        <taxon>Pseudomonadati</taxon>
        <taxon>Bacteroidota</taxon>
        <taxon>Flavobacteriia</taxon>
        <taxon>Flavobacteriales</taxon>
        <taxon>Flavobacteriaceae</taxon>
        <taxon>Mesonia</taxon>
    </lineage>
</organism>
<dbReference type="PROSITE" id="PS51257">
    <property type="entry name" value="PROKAR_LIPOPROTEIN"/>
    <property type="match status" value="1"/>
</dbReference>
<dbReference type="RefSeq" id="WP_245924755.1">
    <property type="nucleotide sequence ID" value="NZ_QKYV01000005.1"/>
</dbReference>
<proteinExistence type="predicted"/>
<evidence type="ECO:0000256" key="1">
    <source>
        <dbReference type="SAM" id="SignalP"/>
    </source>
</evidence>
<dbReference type="Proteomes" id="UP000249542">
    <property type="component" value="Unassembled WGS sequence"/>
</dbReference>
<dbReference type="Pfam" id="PF08309">
    <property type="entry name" value="LVIVD"/>
    <property type="match status" value="1"/>
</dbReference>
<evidence type="ECO:0000313" key="3">
    <source>
        <dbReference type="Proteomes" id="UP000249542"/>
    </source>
</evidence>
<gene>
    <name evidence="2" type="ORF">LX95_01869</name>
</gene>
<keyword evidence="3" id="KW-1185">Reference proteome</keyword>
<protein>
    <submittedName>
        <fullName evidence="2">LVIVD repeat-containing protein</fullName>
    </submittedName>
</protein>
<dbReference type="AlphaFoldDB" id="A0A2W7ILP8"/>
<dbReference type="InterPro" id="IPR013211">
    <property type="entry name" value="LVIVD"/>
</dbReference>